<dbReference type="EMBL" id="KL596791">
    <property type="protein sequence ID" value="KER24987.1"/>
    <property type="molecule type" value="Genomic_DNA"/>
</dbReference>
<gene>
    <name evidence="1" type="ORF">T265_07492</name>
</gene>
<dbReference type="KEGG" id="ovi:T265_07492"/>
<sequence length="89" mass="10063">MGVSLTDVHADLIAGFTKKQEREVNGWTLGCPLQSRRVFGVLLYRWYLGVPGEDDGMREMSPWPVHTVRPAILPRSDGIYFIPGIHEQP</sequence>
<keyword evidence="2" id="KW-1185">Reference proteome</keyword>
<organism evidence="1 2">
    <name type="scientific">Opisthorchis viverrini</name>
    <name type="common">Southeast Asian liver fluke</name>
    <dbReference type="NCBI Taxonomy" id="6198"/>
    <lineage>
        <taxon>Eukaryota</taxon>
        <taxon>Metazoa</taxon>
        <taxon>Spiralia</taxon>
        <taxon>Lophotrochozoa</taxon>
        <taxon>Platyhelminthes</taxon>
        <taxon>Trematoda</taxon>
        <taxon>Digenea</taxon>
        <taxon>Opisthorchiida</taxon>
        <taxon>Opisthorchiata</taxon>
        <taxon>Opisthorchiidae</taxon>
        <taxon>Opisthorchis</taxon>
    </lineage>
</organism>
<evidence type="ECO:0000313" key="1">
    <source>
        <dbReference type="EMBL" id="KER24987.1"/>
    </source>
</evidence>
<dbReference type="GeneID" id="20321671"/>
<accession>A0A074ZH27</accession>
<evidence type="ECO:0000313" key="2">
    <source>
        <dbReference type="Proteomes" id="UP000054324"/>
    </source>
</evidence>
<proteinExistence type="predicted"/>
<dbReference type="AlphaFoldDB" id="A0A074ZH27"/>
<name>A0A074ZH27_OPIVI</name>
<reference evidence="1 2" key="1">
    <citation type="submission" date="2013-11" db="EMBL/GenBank/DDBJ databases">
        <title>Opisthorchis viverrini - life in the bile duct.</title>
        <authorList>
            <person name="Young N.D."/>
            <person name="Nagarajan N."/>
            <person name="Lin S.J."/>
            <person name="Korhonen P.K."/>
            <person name="Jex A.R."/>
            <person name="Hall R.S."/>
            <person name="Safavi-Hemami H."/>
            <person name="Kaewkong W."/>
            <person name="Bertrand D."/>
            <person name="Gao S."/>
            <person name="Seet Q."/>
            <person name="Wongkham S."/>
            <person name="Teh B.T."/>
            <person name="Wongkham C."/>
            <person name="Intapan P.M."/>
            <person name="Maleewong W."/>
            <person name="Yang X."/>
            <person name="Hu M."/>
            <person name="Wang Z."/>
            <person name="Hofmann A."/>
            <person name="Sternberg P.W."/>
            <person name="Tan P."/>
            <person name="Wang J."/>
            <person name="Gasser R.B."/>
        </authorList>
    </citation>
    <scope>NUCLEOTIDE SEQUENCE [LARGE SCALE GENOMIC DNA]</scope>
</reference>
<dbReference type="CTD" id="20321671"/>
<dbReference type="Proteomes" id="UP000054324">
    <property type="component" value="Unassembled WGS sequence"/>
</dbReference>
<protein>
    <submittedName>
        <fullName evidence="1">Uncharacterized protein</fullName>
    </submittedName>
</protein>
<dbReference type="RefSeq" id="XP_009171289.1">
    <property type="nucleotide sequence ID" value="XM_009173025.1"/>
</dbReference>